<evidence type="ECO:0008006" key="4">
    <source>
        <dbReference type="Google" id="ProtNLM"/>
    </source>
</evidence>
<keyword evidence="3" id="KW-1185">Reference proteome</keyword>
<reference evidence="2" key="1">
    <citation type="submission" date="2023-03" db="EMBL/GenBank/DDBJ databases">
        <title>Near-Complete genome sequence of Lipomyces tetrasporous NRRL Y-64009, an oleaginous yeast capable of growing on lignocellulosic hydrolysates.</title>
        <authorList>
            <consortium name="Lawrence Berkeley National Laboratory"/>
            <person name="Jagtap S.S."/>
            <person name="Liu J.-J."/>
            <person name="Walukiewicz H.E."/>
            <person name="Pangilinan J."/>
            <person name="Lipzen A."/>
            <person name="Ahrendt S."/>
            <person name="Koriabine M."/>
            <person name="Cobaugh K."/>
            <person name="Salamov A."/>
            <person name="Yoshinaga Y."/>
            <person name="Ng V."/>
            <person name="Daum C."/>
            <person name="Grigoriev I.V."/>
            <person name="Slininger P.J."/>
            <person name="Dien B.S."/>
            <person name="Jin Y.-S."/>
            <person name="Rao C.V."/>
        </authorList>
    </citation>
    <scope>NUCLEOTIDE SEQUENCE</scope>
    <source>
        <strain evidence="2">NRRL Y-64009</strain>
    </source>
</reference>
<organism evidence="2 3">
    <name type="scientific">Lipomyces tetrasporus</name>
    <dbReference type="NCBI Taxonomy" id="54092"/>
    <lineage>
        <taxon>Eukaryota</taxon>
        <taxon>Fungi</taxon>
        <taxon>Dikarya</taxon>
        <taxon>Ascomycota</taxon>
        <taxon>Saccharomycotina</taxon>
        <taxon>Lipomycetes</taxon>
        <taxon>Lipomycetales</taxon>
        <taxon>Lipomycetaceae</taxon>
        <taxon>Lipomyces</taxon>
    </lineage>
</organism>
<dbReference type="Pfam" id="PF11905">
    <property type="entry name" value="DUF3425"/>
    <property type="match status" value="1"/>
</dbReference>
<dbReference type="PANTHER" id="PTHR38116:SF1">
    <property type="entry name" value="BZIP DOMAIN-CONTAINING PROTEIN"/>
    <property type="match status" value="1"/>
</dbReference>
<sequence length="323" mass="36836">MILQERHNGTYTPPVPLVHISQQVEMLGPEDDWTGLSSAAERKRLQNRLNQRAYRRRKKVQSHRNHSSEAAPPNSSSKSKLWHGHDCTAGGATEGCRLRAESEPTNRTIEWTCAVKYAAPNLQLDSPKINRPAGCCNSNLADIPKISTHFQECYMLGSPKADHLLTLVKFNVFRAMMRNFFTLGLTMECMHDEAVSPFSIMNPGRLDPSVPQSLRPTVLQLTIPHHPWLDMFPIPTMRDNLVRAGDLFDDEQLCIDIMKYCGASPERTGLIVWGDPWDPYGWEVTEAFVKNWGWVIKGCHEIFESTNYWRAQRGEEPLYFSLL</sequence>
<dbReference type="CDD" id="cd14688">
    <property type="entry name" value="bZIP_YAP"/>
    <property type="match status" value="1"/>
</dbReference>
<dbReference type="AlphaFoldDB" id="A0AAD7VNX1"/>
<dbReference type="EMBL" id="JARPMG010000012">
    <property type="protein sequence ID" value="KAJ8096952.1"/>
    <property type="molecule type" value="Genomic_DNA"/>
</dbReference>
<dbReference type="PANTHER" id="PTHR38116">
    <property type="entry name" value="CHROMOSOME 7, WHOLE GENOME SHOTGUN SEQUENCE"/>
    <property type="match status" value="1"/>
</dbReference>
<dbReference type="Proteomes" id="UP001217417">
    <property type="component" value="Unassembled WGS sequence"/>
</dbReference>
<dbReference type="GeneID" id="80886107"/>
<protein>
    <recommendedName>
        <fullName evidence="4">BZIP domain-containing protein</fullName>
    </recommendedName>
</protein>
<name>A0AAD7VNX1_9ASCO</name>
<feature type="compositionally biased region" description="Basic residues" evidence="1">
    <location>
        <begin position="53"/>
        <end position="65"/>
    </location>
</feature>
<evidence type="ECO:0000313" key="2">
    <source>
        <dbReference type="EMBL" id="KAJ8096952.1"/>
    </source>
</evidence>
<proteinExistence type="predicted"/>
<evidence type="ECO:0000256" key="1">
    <source>
        <dbReference type="SAM" id="MobiDB-lite"/>
    </source>
</evidence>
<evidence type="ECO:0000313" key="3">
    <source>
        <dbReference type="Proteomes" id="UP001217417"/>
    </source>
</evidence>
<dbReference type="RefSeq" id="XP_056040402.1">
    <property type="nucleotide sequence ID" value="XM_056190941.1"/>
</dbReference>
<comment type="caution">
    <text evidence="2">The sequence shown here is derived from an EMBL/GenBank/DDBJ whole genome shotgun (WGS) entry which is preliminary data.</text>
</comment>
<gene>
    <name evidence="2" type="ORF">POJ06DRAFT_36600</name>
</gene>
<feature type="region of interest" description="Disordered" evidence="1">
    <location>
        <begin position="47"/>
        <end position="84"/>
    </location>
</feature>
<accession>A0AAD7VNX1</accession>
<dbReference type="InterPro" id="IPR021833">
    <property type="entry name" value="DUF3425"/>
</dbReference>